<keyword evidence="11 15" id="KW-0456">Lyase</keyword>
<feature type="active site" description="Proton donor; for beta-elimination activity" evidence="15">
    <location>
        <position position="58"/>
    </location>
</feature>
<organism evidence="16 17">
    <name type="scientific">Acidiferrobacter thiooxydans</name>
    <dbReference type="NCBI Taxonomy" id="163359"/>
    <lineage>
        <taxon>Bacteria</taxon>
        <taxon>Pseudomonadati</taxon>
        <taxon>Pseudomonadota</taxon>
        <taxon>Gammaproteobacteria</taxon>
        <taxon>Acidiferrobacterales</taxon>
        <taxon>Acidiferrobacteraceae</taxon>
        <taxon>Acidiferrobacter</taxon>
    </lineage>
</organism>
<evidence type="ECO:0000256" key="3">
    <source>
        <dbReference type="ARBA" id="ARBA00011245"/>
    </source>
</evidence>
<name>A0A1C2FZF7_9GAMM</name>
<dbReference type="GO" id="GO:0034039">
    <property type="term" value="F:8-oxo-7,8-dihydroguanine DNA N-glycosylase activity"/>
    <property type="evidence" value="ECO:0007669"/>
    <property type="project" value="TreeGrafter"/>
</dbReference>
<dbReference type="Pfam" id="PF01149">
    <property type="entry name" value="Fapy_DNA_glyco"/>
    <property type="match status" value="1"/>
</dbReference>
<comment type="function">
    <text evidence="15">Involved in base excision repair of DNA damaged by oxidation or by mutagenic agents. Acts as DNA glycosylase that recognizes and removes damaged bases. Has a preference for oxidized purines, such as 7,8-dihydro-8-oxoguanine (8-oxoG). Has AP (apurinic/apyrimidinic) lyase activity and introduces nicks in the DNA strand. Cleaves the DNA backbone by beta-delta elimination to generate a single-strand break at the site of the removed base with both 3'- and 5'-phosphates.</text>
</comment>
<dbReference type="InterPro" id="IPR010979">
    <property type="entry name" value="Ribosomal_uS13-like_H2TH"/>
</dbReference>
<dbReference type="InterPro" id="IPR010663">
    <property type="entry name" value="Znf_FPG/IleRS"/>
</dbReference>
<dbReference type="InterPro" id="IPR035937">
    <property type="entry name" value="FPG_N"/>
</dbReference>
<dbReference type="PROSITE" id="PS51068">
    <property type="entry name" value="FPG_CAT"/>
    <property type="match status" value="1"/>
</dbReference>
<dbReference type="SMART" id="SM01232">
    <property type="entry name" value="H2TH"/>
    <property type="match status" value="1"/>
</dbReference>
<dbReference type="InterPro" id="IPR015887">
    <property type="entry name" value="DNA_glyclase_Znf_dom_DNA_BS"/>
</dbReference>
<dbReference type="InterPro" id="IPR012319">
    <property type="entry name" value="FPG_cat"/>
</dbReference>
<comment type="similarity">
    <text evidence="2 15">Belongs to the FPG family.</text>
</comment>
<evidence type="ECO:0000256" key="6">
    <source>
        <dbReference type="ARBA" id="ARBA00022771"/>
    </source>
</evidence>
<dbReference type="InterPro" id="IPR020629">
    <property type="entry name" value="FPG_Glyclase"/>
</dbReference>
<dbReference type="Pfam" id="PF06831">
    <property type="entry name" value="H2TH"/>
    <property type="match status" value="1"/>
</dbReference>
<keyword evidence="7 15" id="KW-0378">Hydrolase</keyword>
<dbReference type="SUPFAM" id="SSF57716">
    <property type="entry name" value="Glucocorticoid receptor-like (DNA-binding domain)"/>
    <property type="match status" value="1"/>
</dbReference>
<evidence type="ECO:0000256" key="12">
    <source>
        <dbReference type="ARBA" id="ARBA00023268"/>
    </source>
</evidence>
<comment type="subunit">
    <text evidence="3 15">Monomer.</text>
</comment>
<proteinExistence type="inferred from homology"/>
<evidence type="ECO:0000256" key="11">
    <source>
        <dbReference type="ARBA" id="ARBA00023239"/>
    </source>
</evidence>
<dbReference type="GO" id="GO:0008270">
    <property type="term" value="F:zinc ion binding"/>
    <property type="evidence" value="ECO:0007669"/>
    <property type="project" value="UniProtKB-UniRule"/>
</dbReference>
<keyword evidence="12 15" id="KW-0511">Multifunctional enzyme</keyword>
<evidence type="ECO:0000256" key="14">
    <source>
        <dbReference type="ARBA" id="ARBA00044632"/>
    </source>
</evidence>
<dbReference type="Pfam" id="PF06827">
    <property type="entry name" value="zf-FPG_IleRS"/>
    <property type="match status" value="1"/>
</dbReference>
<keyword evidence="13 15" id="KW-0326">Glycosidase</keyword>
<evidence type="ECO:0000313" key="16">
    <source>
        <dbReference type="EMBL" id="RCN58538.1"/>
    </source>
</evidence>
<dbReference type="Gene3D" id="1.10.8.50">
    <property type="match status" value="1"/>
</dbReference>
<evidence type="ECO:0000256" key="10">
    <source>
        <dbReference type="ARBA" id="ARBA00023204"/>
    </source>
</evidence>
<comment type="cofactor">
    <cofactor evidence="15">
        <name>Zn(2+)</name>
        <dbReference type="ChEBI" id="CHEBI:29105"/>
    </cofactor>
    <text evidence="15">Binds 1 zinc ion per subunit.</text>
</comment>
<keyword evidence="9 15" id="KW-0238">DNA-binding</keyword>
<comment type="catalytic activity">
    <reaction evidence="1 15">
        <text>Hydrolysis of DNA containing ring-opened 7-methylguanine residues, releasing 2,6-diamino-4-hydroxy-5-(N-methyl)formamidopyrimidine.</text>
        <dbReference type="EC" id="3.2.2.23"/>
    </reaction>
</comment>
<feature type="binding site" evidence="15">
    <location>
        <position position="90"/>
    </location>
    <ligand>
        <name>DNA</name>
        <dbReference type="ChEBI" id="CHEBI:16991"/>
    </ligand>
</feature>
<keyword evidence="6 15" id="KW-0863">Zinc-finger</keyword>
<dbReference type="FunFam" id="1.10.8.50:FF:000003">
    <property type="entry name" value="Formamidopyrimidine-DNA glycosylase"/>
    <property type="match status" value="1"/>
</dbReference>
<dbReference type="CDD" id="cd08966">
    <property type="entry name" value="EcFpg-like_N"/>
    <property type="match status" value="1"/>
</dbReference>
<dbReference type="PROSITE" id="PS51066">
    <property type="entry name" value="ZF_FPG_2"/>
    <property type="match status" value="1"/>
</dbReference>
<accession>A0A1C2FZF7</accession>
<dbReference type="PANTHER" id="PTHR22993">
    <property type="entry name" value="FORMAMIDOPYRIMIDINE-DNA GLYCOSYLASE"/>
    <property type="match status" value="1"/>
</dbReference>
<dbReference type="SUPFAM" id="SSF46946">
    <property type="entry name" value="S13-like H2TH domain"/>
    <property type="match status" value="1"/>
</dbReference>
<protein>
    <recommendedName>
        <fullName evidence="15">Formamidopyrimidine-DNA glycosylase</fullName>
        <shortName evidence="15">Fapy-DNA glycosylase</shortName>
        <ecNumber evidence="15">3.2.2.23</ecNumber>
    </recommendedName>
    <alternativeName>
        <fullName evidence="15">DNA-(apurinic or apyrimidinic site) lyase MutM</fullName>
        <shortName evidence="15">AP lyase MutM</shortName>
        <ecNumber evidence="15">4.2.99.18</ecNumber>
    </alternativeName>
</protein>
<dbReference type="InterPro" id="IPR000214">
    <property type="entry name" value="Znf_DNA_glyclase/AP_lyase"/>
</dbReference>
<dbReference type="EC" id="4.2.99.18" evidence="15"/>
<dbReference type="Proteomes" id="UP000253250">
    <property type="component" value="Unassembled WGS sequence"/>
</dbReference>
<dbReference type="NCBIfam" id="NF002211">
    <property type="entry name" value="PRK01103.1"/>
    <property type="match status" value="1"/>
</dbReference>
<keyword evidence="5 15" id="KW-0227">DNA damage</keyword>
<keyword evidence="17" id="KW-1185">Reference proteome</keyword>
<dbReference type="HAMAP" id="MF_00103">
    <property type="entry name" value="Fapy_DNA_glycosyl"/>
    <property type="match status" value="1"/>
</dbReference>
<evidence type="ECO:0000256" key="1">
    <source>
        <dbReference type="ARBA" id="ARBA00001668"/>
    </source>
</evidence>
<dbReference type="RefSeq" id="WP_065971499.1">
    <property type="nucleotide sequence ID" value="NZ_CP080624.1"/>
</dbReference>
<dbReference type="SMART" id="SM00898">
    <property type="entry name" value="Fapy_DNA_glyco"/>
    <property type="match status" value="1"/>
</dbReference>
<comment type="caution">
    <text evidence="16">The sequence shown here is derived from an EMBL/GenBank/DDBJ whole genome shotgun (WGS) entry which is preliminary data.</text>
</comment>
<evidence type="ECO:0000256" key="15">
    <source>
        <dbReference type="HAMAP-Rule" id="MF_00103"/>
    </source>
</evidence>
<comment type="catalytic activity">
    <reaction evidence="14 15">
        <text>2'-deoxyribonucleotide-(2'-deoxyribose 5'-phosphate)-2'-deoxyribonucleotide-DNA = a 3'-end 2'-deoxyribonucleotide-(2,3-dehydro-2,3-deoxyribose 5'-phosphate)-DNA + a 5'-end 5'-phospho-2'-deoxyribonucleoside-DNA + H(+)</text>
        <dbReference type="Rhea" id="RHEA:66592"/>
        <dbReference type="Rhea" id="RHEA-COMP:13180"/>
        <dbReference type="Rhea" id="RHEA-COMP:16897"/>
        <dbReference type="Rhea" id="RHEA-COMP:17067"/>
        <dbReference type="ChEBI" id="CHEBI:15378"/>
        <dbReference type="ChEBI" id="CHEBI:136412"/>
        <dbReference type="ChEBI" id="CHEBI:157695"/>
        <dbReference type="ChEBI" id="CHEBI:167181"/>
        <dbReference type="EC" id="4.2.99.18"/>
    </reaction>
</comment>
<dbReference type="GO" id="GO:0006284">
    <property type="term" value="P:base-excision repair"/>
    <property type="evidence" value="ECO:0007669"/>
    <property type="project" value="InterPro"/>
</dbReference>
<gene>
    <name evidence="15" type="primary">mutM</name>
    <name evidence="15" type="synonym">fpg</name>
    <name evidence="16" type="ORF">C4900_01720</name>
</gene>
<evidence type="ECO:0000256" key="13">
    <source>
        <dbReference type="ARBA" id="ARBA00023295"/>
    </source>
</evidence>
<evidence type="ECO:0000256" key="4">
    <source>
        <dbReference type="ARBA" id="ARBA00022723"/>
    </source>
</evidence>
<sequence length="271" mass="29562">MPELPEVETTRRGLIPWMRGARIADLVVRDRRLRWPIAPDLGARLRGRTIKDIGRRGKYLLVWLDRGALILHLGMSGSLRVVGDTPAGPHDPFDLVLAGDPRMRVRLRDPRRFGALLHSDDPLSHPLIATLGPEPLEAGFDGRYLHERARGRTVAIRDLLLNGHVVAGIGNIYANEALFEAGIHPRRPAGRISAGRYDALAGAIIAVLSQALSAGGTTLKDFAASDGQPGYFQQQLRVYGRAGAPCPRCAAPIARLTAGARSSYYCPRCQH</sequence>
<keyword evidence="4 15" id="KW-0479">Metal-binding</keyword>
<feature type="binding site" evidence="15">
    <location>
        <position position="111"/>
    </location>
    <ligand>
        <name>DNA</name>
        <dbReference type="ChEBI" id="CHEBI:16991"/>
    </ligand>
</feature>
<evidence type="ECO:0000256" key="9">
    <source>
        <dbReference type="ARBA" id="ARBA00023125"/>
    </source>
</evidence>
<dbReference type="OrthoDB" id="9800855at2"/>
<dbReference type="SUPFAM" id="SSF81624">
    <property type="entry name" value="N-terminal domain of MutM-like DNA repair proteins"/>
    <property type="match status" value="1"/>
</dbReference>
<dbReference type="AlphaFoldDB" id="A0A1C2FZF7"/>
<dbReference type="GO" id="GO:0140078">
    <property type="term" value="F:class I DNA-(apurinic or apyrimidinic site) endonuclease activity"/>
    <property type="evidence" value="ECO:0007669"/>
    <property type="project" value="UniProtKB-EC"/>
</dbReference>
<dbReference type="InterPro" id="IPR015886">
    <property type="entry name" value="H2TH_FPG"/>
</dbReference>
<evidence type="ECO:0000256" key="7">
    <source>
        <dbReference type="ARBA" id="ARBA00022801"/>
    </source>
</evidence>
<evidence type="ECO:0000256" key="2">
    <source>
        <dbReference type="ARBA" id="ARBA00009409"/>
    </source>
</evidence>
<dbReference type="NCBIfam" id="TIGR00577">
    <property type="entry name" value="fpg"/>
    <property type="match status" value="1"/>
</dbReference>
<dbReference type="STRING" id="163359.A9R16_15355"/>
<dbReference type="Gene3D" id="3.20.190.10">
    <property type="entry name" value="MutM-like, N-terminal"/>
    <property type="match status" value="1"/>
</dbReference>
<evidence type="ECO:0000313" key="17">
    <source>
        <dbReference type="Proteomes" id="UP000253250"/>
    </source>
</evidence>
<dbReference type="EC" id="3.2.2.23" evidence="15"/>
<keyword evidence="10 15" id="KW-0234">DNA repair</keyword>
<evidence type="ECO:0000256" key="5">
    <source>
        <dbReference type="ARBA" id="ARBA00022763"/>
    </source>
</evidence>
<dbReference type="PANTHER" id="PTHR22993:SF9">
    <property type="entry name" value="FORMAMIDOPYRIMIDINE-DNA GLYCOSYLASE"/>
    <property type="match status" value="1"/>
</dbReference>
<dbReference type="EMBL" id="PSYR01000001">
    <property type="protein sequence ID" value="RCN58538.1"/>
    <property type="molecule type" value="Genomic_DNA"/>
</dbReference>
<reference evidence="16 17" key="1">
    <citation type="submission" date="2018-02" db="EMBL/GenBank/DDBJ databases">
        <title>Insights into the biology of acidophilic members of the Acidiferrobacteraceae family derived from comparative genomic analyses.</title>
        <authorList>
            <person name="Issotta F."/>
            <person name="Thyssen C."/>
            <person name="Mena C."/>
            <person name="Moya A."/>
            <person name="Bellenberg S."/>
            <person name="Sproer C."/>
            <person name="Covarrubias P.C."/>
            <person name="Sand W."/>
            <person name="Quatrini R."/>
            <person name="Vera M."/>
        </authorList>
    </citation>
    <scope>NUCLEOTIDE SEQUENCE [LARGE SCALE GENOMIC DNA]</scope>
    <source>
        <strain evidence="17">m-1</strain>
    </source>
</reference>
<dbReference type="PROSITE" id="PS01242">
    <property type="entry name" value="ZF_FPG_1"/>
    <property type="match status" value="1"/>
</dbReference>
<evidence type="ECO:0000256" key="8">
    <source>
        <dbReference type="ARBA" id="ARBA00022833"/>
    </source>
</evidence>
<keyword evidence="8 15" id="KW-0862">Zinc</keyword>
<feature type="active site" description="Proton donor" evidence="15">
    <location>
        <position position="3"/>
    </location>
</feature>
<feature type="binding site" evidence="15">
    <location>
        <position position="152"/>
    </location>
    <ligand>
        <name>DNA</name>
        <dbReference type="ChEBI" id="CHEBI:16991"/>
    </ligand>
</feature>
<feature type="active site" description="Proton donor; for delta-elimination activity" evidence="15">
    <location>
        <position position="261"/>
    </location>
</feature>
<dbReference type="GO" id="GO:0003684">
    <property type="term" value="F:damaged DNA binding"/>
    <property type="evidence" value="ECO:0007669"/>
    <property type="project" value="InterPro"/>
</dbReference>
<feature type="active site" description="Schiff-base intermediate with DNA" evidence="15">
    <location>
        <position position="2"/>
    </location>
</feature>